<accession>A0A9I9E737</accession>
<name>A0A9I9E737_CUCME</name>
<dbReference type="EnsemblPlants" id="MELO3C029716.2.1">
    <property type="protein sequence ID" value="MELO3C029716.2.1"/>
    <property type="gene ID" value="MELO3C029716.2"/>
</dbReference>
<dbReference type="AlphaFoldDB" id="A0A9I9E737"/>
<sequence>MFVFILTPCMYASGFVWELLMPLVMRQEYVRTLDAYCGASEIWKRKGEERRMRRLAKEQRSKPLAAWATVVRYAFTQGVERCGSSRVTVGVGVAGRGWWGGGGGRKVAGSAGT</sequence>
<dbReference type="Gramene" id="MELO3C029716.2.1">
    <property type="protein sequence ID" value="MELO3C029716.2.1"/>
    <property type="gene ID" value="MELO3C029716.2"/>
</dbReference>
<protein>
    <submittedName>
        <fullName evidence="1">Uncharacterized protein</fullName>
    </submittedName>
</protein>
<proteinExistence type="predicted"/>
<reference evidence="1" key="1">
    <citation type="submission" date="2023-03" db="UniProtKB">
        <authorList>
            <consortium name="EnsemblPlants"/>
        </authorList>
    </citation>
    <scope>IDENTIFICATION</scope>
</reference>
<evidence type="ECO:0000313" key="1">
    <source>
        <dbReference type="EnsemblPlants" id="MELO3C029716.2.1"/>
    </source>
</evidence>
<organism evidence="1">
    <name type="scientific">Cucumis melo</name>
    <name type="common">Muskmelon</name>
    <dbReference type="NCBI Taxonomy" id="3656"/>
    <lineage>
        <taxon>Eukaryota</taxon>
        <taxon>Viridiplantae</taxon>
        <taxon>Streptophyta</taxon>
        <taxon>Embryophyta</taxon>
        <taxon>Tracheophyta</taxon>
        <taxon>Spermatophyta</taxon>
        <taxon>Magnoliopsida</taxon>
        <taxon>eudicotyledons</taxon>
        <taxon>Gunneridae</taxon>
        <taxon>Pentapetalae</taxon>
        <taxon>rosids</taxon>
        <taxon>fabids</taxon>
        <taxon>Cucurbitales</taxon>
        <taxon>Cucurbitaceae</taxon>
        <taxon>Benincaseae</taxon>
        <taxon>Cucumis</taxon>
    </lineage>
</organism>